<organism evidence="2 3">
    <name type="scientific">Paracraurococcus lichenis</name>
    <dbReference type="NCBI Taxonomy" id="3064888"/>
    <lineage>
        <taxon>Bacteria</taxon>
        <taxon>Pseudomonadati</taxon>
        <taxon>Pseudomonadota</taxon>
        <taxon>Alphaproteobacteria</taxon>
        <taxon>Acetobacterales</taxon>
        <taxon>Roseomonadaceae</taxon>
        <taxon>Paracraurococcus</taxon>
    </lineage>
</organism>
<comment type="caution">
    <text evidence="2">The sequence shown here is derived from an EMBL/GenBank/DDBJ whole genome shotgun (WGS) entry which is preliminary data.</text>
</comment>
<evidence type="ECO:0000313" key="2">
    <source>
        <dbReference type="EMBL" id="MDO9708554.1"/>
    </source>
</evidence>
<gene>
    <name evidence="2" type="ORF">Q7A36_09375</name>
</gene>
<dbReference type="InterPro" id="IPR003033">
    <property type="entry name" value="SCP2_sterol-bd_dom"/>
</dbReference>
<protein>
    <submittedName>
        <fullName evidence="2">SCP2 sterol-binding domain-containing protein</fullName>
    </submittedName>
</protein>
<dbReference type="SUPFAM" id="SSF55718">
    <property type="entry name" value="SCP-like"/>
    <property type="match status" value="1"/>
</dbReference>
<sequence length="104" mass="11142">MDAETLMAAMREKAGVLKRLGYRMRFDLTDTGESVLLDATGPEPEIASADEATKADTVLRLTGENLARLMAGRLSPMLAFSTGKLRVEGSKGVALKLASLLDED</sequence>
<name>A0ABT9DXC9_9PROT</name>
<evidence type="ECO:0000259" key="1">
    <source>
        <dbReference type="Pfam" id="PF02036"/>
    </source>
</evidence>
<dbReference type="Proteomes" id="UP001243009">
    <property type="component" value="Unassembled WGS sequence"/>
</dbReference>
<dbReference type="Pfam" id="PF02036">
    <property type="entry name" value="SCP2"/>
    <property type="match status" value="1"/>
</dbReference>
<keyword evidence="3" id="KW-1185">Reference proteome</keyword>
<feature type="domain" description="SCP2" evidence="1">
    <location>
        <begin position="7"/>
        <end position="102"/>
    </location>
</feature>
<dbReference type="RefSeq" id="WP_305103423.1">
    <property type="nucleotide sequence ID" value="NZ_JAUTWS010000007.1"/>
</dbReference>
<dbReference type="EMBL" id="JAUTWS010000007">
    <property type="protein sequence ID" value="MDO9708554.1"/>
    <property type="molecule type" value="Genomic_DNA"/>
</dbReference>
<dbReference type="Gene3D" id="3.30.1050.10">
    <property type="entry name" value="SCP2 sterol-binding domain"/>
    <property type="match status" value="1"/>
</dbReference>
<proteinExistence type="predicted"/>
<reference evidence="2 3" key="1">
    <citation type="submission" date="2023-08" db="EMBL/GenBank/DDBJ databases">
        <title>The draft genome sequence of Paracraurococcus sp. LOR1-02.</title>
        <authorList>
            <person name="Kingkaew E."/>
            <person name="Tanasupawat S."/>
        </authorList>
    </citation>
    <scope>NUCLEOTIDE SEQUENCE [LARGE SCALE GENOMIC DNA]</scope>
    <source>
        <strain evidence="2 3">LOR1-02</strain>
    </source>
</reference>
<evidence type="ECO:0000313" key="3">
    <source>
        <dbReference type="Proteomes" id="UP001243009"/>
    </source>
</evidence>
<dbReference type="InterPro" id="IPR036527">
    <property type="entry name" value="SCP2_sterol-bd_dom_sf"/>
</dbReference>
<accession>A0ABT9DXC9</accession>